<evidence type="ECO:0000313" key="1">
    <source>
        <dbReference type="EMBL" id="KAE8332851.1"/>
    </source>
</evidence>
<dbReference type="Proteomes" id="UP000325945">
    <property type="component" value="Unassembled WGS sequence"/>
</dbReference>
<reference evidence="2" key="1">
    <citation type="submission" date="2019-04" db="EMBL/GenBank/DDBJ databases">
        <title>Friends and foes A comparative genomics studyof 23 Aspergillus species from section Flavi.</title>
        <authorList>
            <consortium name="DOE Joint Genome Institute"/>
            <person name="Kjaerbolling I."/>
            <person name="Vesth T."/>
            <person name="Frisvad J.C."/>
            <person name="Nybo J.L."/>
            <person name="Theobald S."/>
            <person name="Kildgaard S."/>
            <person name="Isbrandt T."/>
            <person name="Kuo A."/>
            <person name="Sato A."/>
            <person name="Lyhne E.K."/>
            <person name="Kogle M.E."/>
            <person name="Wiebenga A."/>
            <person name="Kun R.S."/>
            <person name="Lubbers R.J."/>
            <person name="Makela M.R."/>
            <person name="Barry K."/>
            <person name="Chovatia M."/>
            <person name="Clum A."/>
            <person name="Daum C."/>
            <person name="Haridas S."/>
            <person name="He G."/>
            <person name="LaButti K."/>
            <person name="Lipzen A."/>
            <person name="Mondo S."/>
            <person name="Riley R."/>
            <person name="Salamov A."/>
            <person name="Simmons B.A."/>
            <person name="Magnuson J.K."/>
            <person name="Henrissat B."/>
            <person name="Mortensen U.H."/>
            <person name="Larsen T.O."/>
            <person name="Devries R.P."/>
            <person name="Grigoriev I.V."/>
            <person name="Machida M."/>
            <person name="Baker S.E."/>
            <person name="Andersen M.R."/>
        </authorList>
    </citation>
    <scope>NUCLEOTIDE SEQUENCE [LARGE SCALE GENOMIC DNA]</scope>
    <source>
        <strain evidence="2">CBS 130017</strain>
    </source>
</reference>
<evidence type="ECO:0000313" key="2">
    <source>
        <dbReference type="Proteomes" id="UP000325945"/>
    </source>
</evidence>
<dbReference type="EMBL" id="ML741764">
    <property type="protein sequence ID" value="KAE8332851.1"/>
    <property type="molecule type" value="Genomic_DNA"/>
</dbReference>
<proteinExistence type="predicted"/>
<name>A0A5N6XHY6_9EURO</name>
<gene>
    <name evidence="1" type="ORF">BDV39DRAFT_199852</name>
</gene>
<keyword evidence="2" id="KW-1185">Reference proteome</keyword>
<protein>
    <submittedName>
        <fullName evidence="1">Uncharacterized protein</fullName>
    </submittedName>
</protein>
<accession>A0A5N6XHY6</accession>
<sequence>MSISPYMQKCIFITGHSISGFMCLTGDFVNTFEAEAETGDNPFSIPSAIMGIIAAGSQGASDFLVPKDAIGNKAASTISTITTVAVIAAKIVFSGPAQKRFGAPEGGKFKPLAVGDGRATGAIVNSILVIPALVVSGWHFYELSTKPAGATRSAAIVGEVSNLASYISRIAYAVAVNDKDPSSRQVPIGIMALSNLACAGLQAAEAIID</sequence>
<organism evidence="1 2">
    <name type="scientific">Aspergillus sergii</name>
    <dbReference type="NCBI Taxonomy" id="1034303"/>
    <lineage>
        <taxon>Eukaryota</taxon>
        <taxon>Fungi</taxon>
        <taxon>Dikarya</taxon>
        <taxon>Ascomycota</taxon>
        <taxon>Pezizomycotina</taxon>
        <taxon>Eurotiomycetes</taxon>
        <taxon>Eurotiomycetidae</taxon>
        <taxon>Eurotiales</taxon>
        <taxon>Aspergillaceae</taxon>
        <taxon>Aspergillus</taxon>
        <taxon>Aspergillus subgen. Circumdati</taxon>
    </lineage>
</organism>
<dbReference type="AlphaFoldDB" id="A0A5N6XHY6"/>